<sequence length="36" mass="3795">MRIARTIAALPTLLVGAALLSACGETELIFHTAKKL</sequence>
<gene>
    <name evidence="1" type="ORF">METZ01_LOCUS263891</name>
</gene>
<feature type="non-terminal residue" evidence="1">
    <location>
        <position position="36"/>
    </location>
</feature>
<reference evidence="1" key="1">
    <citation type="submission" date="2018-05" db="EMBL/GenBank/DDBJ databases">
        <authorList>
            <person name="Lanie J.A."/>
            <person name="Ng W.-L."/>
            <person name="Kazmierczak K.M."/>
            <person name="Andrzejewski T.M."/>
            <person name="Davidsen T.M."/>
            <person name="Wayne K.J."/>
            <person name="Tettelin H."/>
            <person name="Glass J.I."/>
            <person name="Rusch D."/>
            <person name="Podicherti R."/>
            <person name="Tsui H.-C.T."/>
            <person name="Winkler M.E."/>
        </authorList>
    </citation>
    <scope>NUCLEOTIDE SEQUENCE</scope>
</reference>
<proteinExistence type="predicted"/>
<name>A0A382JIR5_9ZZZZ</name>
<dbReference type="PROSITE" id="PS51257">
    <property type="entry name" value="PROKAR_LIPOPROTEIN"/>
    <property type="match status" value="1"/>
</dbReference>
<organism evidence="1">
    <name type="scientific">marine metagenome</name>
    <dbReference type="NCBI Taxonomy" id="408172"/>
    <lineage>
        <taxon>unclassified sequences</taxon>
        <taxon>metagenomes</taxon>
        <taxon>ecological metagenomes</taxon>
    </lineage>
</organism>
<evidence type="ECO:0000313" key="1">
    <source>
        <dbReference type="EMBL" id="SVC11037.1"/>
    </source>
</evidence>
<dbReference type="EMBL" id="UINC01074138">
    <property type="protein sequence ID" value="SVC11037.1"/>
    <property type="molecule type" value="Genomic_DNA"/>
</dbReference>
<dbReference type="AlphaFoldDB" id="A0A382JIR5"/>
<protein>
    <submittedName>
        <fullName evidence="1">Uncharacterized protein</fullName>
    </submittedName>
</protein>
<accession>A0A382JIR5</accession>